<dbReference type="PANTHER" id="PTHR43273">
    <property type="entry name" value="ANAEROBIC SULFATASE-MATURATING ENZYME HOMOLOG ASLB-RELATED"/>
    <property type="match status" value="1"/>
</dbReference>
<evidence type="ECO:0000259" key="2">
    <source>
        <dbReference type="Pfam" id="PF18978"/>
    </source>
</evidence>
<evidence type="ECO:0000313" key="3">
    <source>
        <dbReference type="EMBL" id="MPM44525.1"/>
    </source>
</evidence>
<dbReference type="InterPro" id="IPR058240">
    <property type="entry name" value="rSAM_sf"/>
</dbReference>
<name>A0A644ZUH3_9ZZZZ</name>
<proteinExistence type="predicted"/>
<dbReference type="Gene3D" id="3.20.20.70">
    <property type="entry name" value="Aldolase class I"/>
    <property type="match status" value="1"/>
</dbReference>
<dbReference type="NCBIfam" id="TIGR04085">
    <property type="entry name" value="rSAM_more_4Fe4S"/>
    <property type="match status" value="1"/>
</dbReference>
<dbReference type="GO" id="GO:0016491">
    <property type="term" value="F:oxidoreductase activity"/>
    <property type="evidence" value="ECO:0007669"/>
    <property type="project" value="InterPro"/>
</dbReference>
<comment type="caution">
    <text evidence="3">The sequence shown here is derived from an EMBL/GenBank/DDBJ whole genome shotgun (WGS) entry which is preliminary data.</text>
</comment>
<dbReference type="Pfam" id="PF18978">
    <property type="entry name" value="DUF5714"/>
    <property type="match status" value="1"/>
</dbReference>
<dbReference type="InterPro" id="IPR043768">
    <property type="entry name" value="DUF5714"/>
</dbReference>
<sequence length="513" mass="56917">MQFTLDGCRDTHDQRRATANGKGTFDQVIAGIGAAVKAGFPVNLRAVVDRENIEDLVNLAEYLDSKGWLDLPPARFKTQIGRNYELFSCYSKPQYLMSQVELWAEYAKLSKLYPILAKFHRPDFYAIRHLVETGELPIASFDTCPACKTEWVFDLNGEIYGCTASCGRQEYLLGTYYPEVRLNQERISRWKSRSIQTIDKCRDCKYDVICGGGCGVVAANKNNCDPLSPDCRPIQELSEIGINYYINEIRAMTETPDDAPEPTTQKDSCCYNSVESLTGCVACGSELAYSEQPSQEKCLVCGQTFETNVKCKNGHYVCDNCHRADILTKVERYLHNTTEQDPIALAKNVFDLPDLKMHGPEYHSIVPAILVTAYQNKNGIYDPAAVKEAIRRGKEIAGGSCGYSGGCGAALGTGIAVSIIEKATPMSTAPRGNALKASGQALLAISRHGGPRCCKRDAVTSMETFIQNSDYFHGVKISSYVCKQFVNNKDCLGINCPYFPRVEKGERRIKNER</sequence>
<protein>
    <recommendedName>
        <fullName evidence="2">DUF5714 domain-containing protein</fullName>
    </recommendedName>
</protein>
<dbReference type="PANTHER" id="PTHR43273:SF3">
    <property type="entry name" value="ANAEROBIC SULFATASE-MATURATING ENZYME HOMOLOG ASLB-RELATED"/>
    <property type="match status" value="1"/>
</dbReference>
<organism evidence="3">
    <name type="scientific">bioreactor metagenome</name>
    <dbReference type="NCBI Taxonomy" id="1076179"/>
    <lineage>
        <taxon>unclassified sequences</taxon>
        <taxon>metagenomes</taxon>
        <taxon>ecological metagenomes</taxon>
    </lineage>
</organism>
<dbReference type="EMBL" id="VSSQ01010510">
    <property type="protein sequence ID" value="MPM44525.1"/>
    <property type="molecule type" value="Genomic_DNA"/>
</dbReference>
<comment type="cofactor">
    <cofactor evidence="1">
        <name>[4Fe-4S] cluster</name>
        <dbReference type="ChEBI" id="CHEBI:49883"/>
    </cofactor>
</comment>
<gene>
    <name evidence="3" type="ORF">SDC9_91203</name>
</gene>
<feature type="domain" description="DUF5714" evidence="2">
    <location>
        <begin position="330"/>
        <end position="499"/>
    </location>
</feature>
<dbReference type="InterPro" id="IPR023885">
    <property type="entry name" value="4Fe4S-binding_SPASM_dom"/>
</dbReference>
<dbReference type="AlphaFoldDB" id="A0A644ZUH3"/>
<dbReference type="InterPro" id="IPR023867">
    <property type="entry name" value="Sulphatase_maturase_rSAM"/>
</dbReference>
<dbReference type="InterPro" id="IPR013785">
    <property type="entry name" value="Aldolase_TIM"/>
</dbReference>
<reference evidence="3" key="1">
    <citation type="submission" date="2019-08" db="EMBL/GenBank/DDBJ databases">
        <authorList>
            <person name="Kucharzyk K."/>
            <person name="Murdoch R.W."/>
            <person name="Higgins S."/>
            <person name="Loffler F."/>
        </authorList>
    </citation>
    <scope>NUCLEOTIDE SEQUENCE</scope>
</reference>
<accession>A0A644ZUH3</accession>
<dbReference type="SUPFAM" id="SSF102114">
    <property type="entry name" value="Radical SAM enzymes"/>
    <property type="match status" value="1"/>
</dbReference>
<evidence type="ECO:0000256" key="1">
    <source>
        <dbReference type="ARBA" id="ARBA00001966"/>
    </source>
</evidence>